<keyword evidence="2 13" id="KW-0813">Transport</keyword>
<evidence type="ECO:0000256" key="12">
    <source>
        <dbReference type="ARBA" id="ARBA00047912"/>
    </source>
</evidence>
<feature type="domain" description="Cation/H+ exchanger transmembrane" evidence="15">
    <location>
        <begin position="36"/>
        <end position="442"/>
    </location>
</feature>
<accession>A0A0K9PJE4</accession>
<feature type="transmembrane region" description="Helical" evidence="14">
    <location>
        <begin position="386"/>
        <end position="405"/>
    </location>
</feature>
<comment type="subcellular location">
    <subcellularLocation>
        <location evidence="1">Membrane</location>
        <topology evidence="1">Multi-pass membrane protein</topology>
    </subcellularLocation>
</comment>
<feature type="transmembrane region" description="Helical" evidence="14">
    <location>
        <begin position="218"/>
        <end position="240"/>
    </location>
</feature>
<evidence type="ECO:0000256" key="7">
    <source>
        <dbReference type="ARBA" id="ARBA00023053"/>
    </source>
</evidence>
<dbReference type="PANTHER" id="PTHR10110">
    <property type="entry name" value="SODIUM/HYDROGEN EXCHANGER"/>
    <property type="match status" value="1"/>
</dbReference>
<keyword evidence="13" id="KW-0050">Antiport</keyword>
<keyword evidence="9 14" id="KW-0472">Membrane</keyword>
<evidence type="ECO:0000256" key="1">
    <source>
        <dbReference type="ARBA" id="ARBA00004141"/>
    </source>
</evidence>
<evidence type="ECO:0000256" key="10">
    <source>
        <dbReference type="ARBA" id="ARBA00023201"/>
    </source>
</evidence>
<keyword evidence="8 13" id="KW-0406">Ion transport</keyword>
<dbReference type="GO" id="GO:0051453">
    <property type="term" value="P:regulation of intracellular pH"/>
    <property type="evidence" value="ECO:0000318"/>
    <property type="project" value="GO_Central"/>
</dbReference>
<dbReference type="Pfam" id="PF00999">
    <property type="entry name" value="Na_H_Exchanger"/>
    <property type="match status" value="1"/>
</dbReference>
<keyword evidence="10 13" id="KW-0739">Sodium transport</keyword>
<evidence type="ECO:0000256" key="11">
    <source>
        <dbReference type="ARBA" id="ARBA00047524"/>
    </source>
</evidence>
<evidence type="ECO:0000256" key="5">
    <source>
        <dbReference type="ARBA" id="ARBA00022958"/>
    </source>
</evidence>
<feature type="transmembrane region" description="Helical" evidence="14">
    <location>
        <begin position="306"/>
        <end position="326"/>
    </location>
</feature>
<dbReference type="AlphaFoldDB" id="A0A0K9PJE4"/>
<dbReference type="STRING" id="29655.A0A0K9PJE4"/>
<dbReference type="OMA" id="LICEAFI"/>
<evidence type="ECO:0000256" key="14">
    <source>
        <dbReference type="SAM" id="Phobius"/>
    </source>
</evidence>
<dbReference type="PANTHER" id="PTHR10110:SF117">
    <property type="entry name" value="SODIUM_HYDROGEN EXCHANGER 2"/>
    <property type="match status" value="1"/>
</dbReference>
<keyword evidence="5" id="KW-0630">Potassium</keyword>
<dbReference type="InterPro" id="IPR004709">
    <property type="entry name" value="NaH_exchanger"/>
</dbReference>
<feature type="transmembrane region" description="Helical" evidence="14">
    <location>
        <begin position="417"/>
        <end position="437"/>
    </location>
</feature>
<dbReference type="GO" id="GO:0071805">
    <property type="term" value="P:potassium ion transmembrane transport"/>
    <property type="evidence" value="ECO:0000318"/>
    <property type="project" value="GO_Central"/>
</dbReference>
<evidence type="ECO:0000313" key="16">
    <source>
        <dbReference type="EMBL" id="KMZ68365.1"/>
    </source>
</evidence>
<dbReference type="EMBL" id="LFYR01000839">
    <property type="protein sequence ID" value="KMZ68365.1"/>
    <property type="molecule type" value="Genomic_DNA"/>
</dbReference>
<feature type="transmembrane region" description="Helical" evidence="14">
    <location>
        <begin position="261"/>
        <end position="286"/>
    </location>
</feature>
<dbReference type="NCBIfam" id="TIGR00840">
    <property type="entry name" value="b_cpa1"/>
    <property type="match status" value="1"/>
</dbReference>
<feature type="transmembrane region" description="Helical" evidence="14">
    <location>
        <begin position="84"/>
        <end position="101"/>
    </location>
</feature>
<evidence type="ECO:0000313" key="17">
    <source>
        <dbReference type="Proteomes" id="UP000036987"/>
    </source>
</evidence>
<comment type="catalytic activity">
    <reaction evidence="11">
        <text>Na(+)(in) + H(+)(out) = Na(+)(out) + H(+)(in)</text>
        <dbReference type="Rhea" id="RHEA:29419"/>
        <dbReference type="ChEBI" id="CHEBI:15378"/>
        <dbReference type="ChEBI" id="CHEBI:29101"/>
    </reaction>
</comment>
<keyword evidence="3" id="KW-0633">Potassium transport</keyword>
<evidence type="ECO:0000256" key="8">
    <source>
        <dbReference type="ARBA" id="ARBA00023065"/>
    </source>
</evidence>
<dbReference type="GO" id="GO:0098719">
    <property type="term" value="P:sodium ion import across plasma membrane"/>
    <property type="evidence" value="ECO:0000318"/>
    <property type="project" value="GO_Central"/>
</dbReference>
<dbReference type="PRINTS" id="PR01084">
    <property type="entry name" value="NAHEXCHNGR"/>
</dbReference>
<evidence type="ECO:0000259" key="15">
    <source>
        <dbReference type="Pfam" id="PF00999"/>
    </source>
</evidence>
<dbReference type="OrthoDB" id="196264at2759"/>
<comment type="similarity">
    <text evidence="13">Belongs to the monovalent cation:proton antiporter 1 (CPA1) transporter (TC 2.A.36) family.</text>
</comment>
<evidence type="ECO:0000256" key="2">
    <source>
        <dbReference type="ARBA" id="ARBA00022448"/>
    </source>
</evidence>
<dbReference type="GO" id="GO:0015385">
    <property type="term" value="F:sodium:proton antiporter activity"/>
    <property type="evidence" value="ECO:0000318"/>
    <property type="project" value="GO_Central"/>
</dbReference>
<proteinExistence type="inferred from homology"/>
<evidence type="ECO:0000256" key="13">
    <source>
        <dbReference type="RuleBase" id="RU003722"/>
    </source>
</evidence>
<dbReference type="GO" id="GO:0005886">
    <property type="term" value="C:plasma membrane"/>
    <property type="evidence" value="ECO:0000318"/>
    <property type="project" value="GO_Central"/>
</dbReference>
<evidence type="ECO:0000256" key="9">
    <source>
        <dbReference type="ARBA" id="ARBA00023136"/>
    </source>
</evidence>
<evidence type="ECO:0000256" key="6">
    <source>
        <dbReference type="ARBA" id="ARBA00022989"/>
    </source>
</evidence>
<keyword evidence="7" id="KW-0915">Sodium</keyword>
<reference evidence="17" key="1">
    <citation type="journal article" date="2016" name="Nature">
        <title>The genome of the seagrass Zostera marina reveals angiosperm adaptation to the sea.</title>
        <authorList>
            <person name="Olsen J.L."/>
            <person name="Rouze P."/>
            <person name="Verhelst B."/>
            <person name="Lin Y.-C."/>
            <person name="Bayer T."/>
            <person name="Collen J."/>
            <person name="Dattolo E."/>
            <person name="De Paoli E."/>
            <person name="Dittami S."/>
            <person name="Maumus F."/>
            <person name="Michel G."/>
            <person name="Kersting A."/>
            <person name="Lauritano C."/>
            <person name="Lohaus R."/>
            <person name="Toepel M."/>
            <person name="Tonon T."/>
            <person name="Vanneste K."/>
            <person name="Amirebrahimi M."/>
            <person name="Brakel J."/>
            <person name="Bostroem C."/>
            <person name="Chovatia M."/>
            <person name="Grimwood J."/>
            <person name="Jenkins J.W."/>
            <person name="Jueterbock A."/>
            <person name="Mraz A."/>
            <person name="Stam W.T."/>
            <person name="Tice H."/>
            <person name="Bornberg-Bauer E."/>
            <person name="Green P.J."/>
            <person name="Pearson G.A."/>
            <person name="Procaccini G."/>
            <person name="Duarte C.M."/>
            <person name="Schmutz J."/>
            <person name="Reusch T.B.H."/>
            <person name="Van de Peer Y."/>
        </authorList>
    </citation>
    <scope>NUCLEOTIDE SEQUENCE [LARGE SCALE GENOMIC DNA]</scope>
    <source>
        <strain evidence="17">cv. Finnish</strain>
    </source>
</reference>
<dbReference type="InterPro" id="IPR006153">
    <property type="entry name" value="Cation/H_exchanger_TM"/>
</dbReference>
<keyword evidence="4 13" id="KW-0812">Transmembrane</keyword>
<feature type="transmembrane region" description="Helical" evidence="14">
    <location>
        <begin position="113"/>
        <end position="137"/>
    </location>
</feature>
<keyword evidence="6 14" id="KW-1133">Transmembrane helix</keyword>
<dbReference type="GO" id="GO:0015386">
    <property type="term" value="F:potassium:proton antiporter activity"/>
    <property type="evidence" value="ECO:0000318"/>
    <property type="project" value="GO_Central"/>
</dbReference>
<feature type="transmembrane region" description="Helical" evidence="14">
    <location>
        <begin position="347"/>
        <end position="366"/>
    </location>
</feature>
<keyword evidence="17" id="KW-1185">Reference proteome</keyword>
<feature type="transmembrane region" description="Helical" evidence="14">
    <location>
        <begin position="55"/>
        <end position="72"/>
    </location>
</feature>
<dbReference type="Proteomes" id="UP000036987">
    <property type="component" value="Unassembled WGS sequence"/>
</dbReference>
<organism evidence="16 17">
    <name type="scientific">Zostera marina</name>
    <name type="common">Eelgrass</name>
    <dbReference type="NCBI Taxonomy" id="29655"/>
    <lineage>
        <taxon>Eukaryota</taxon>
        <taxon>Viridiplantae</taxon>
        <taxon>Streptophyta</taxon>
        <taxon>Embryophyta</taxon>
        <taxon>Tracheophyta</taxon>
        <taxon>Spermatophyta</taxon>
        <taxon>Magnoliopsida</taxon>
        <taxon>Liliopsida</taxon>
        <taxon>Zosteraceae</taxon>
        <taxon>Zostera</taxon>
    </lineage>
</organism>
<protein>
    <recommendedName>
        <fullName evidence="13">Sodium/hydrogen exchanger</fullName>
    </recommendedName>
</protein>
<name>A0A0K9PJE4_ZOSMR</name>
<dbReference type="SMR" id="A0A0K9PJE4"/>
<gene>
    <name evidence="16" type="ORF">ZOSMA_23G00150</name>
</gene>
<comment type="caution">
    <text evidence="16">The sequence shown here is derived from an EMBL/GenBank/DDBJ whole genome shotgun (WGS) entry which is preliminary data.</text>
</comment>
<evidence type="ECO:0000256" key="3">
    <source>
        <dbReference type="ARBA" id="ARBA00022538"/>
    </source>
</evidence>
<dbReference type="InterPro" id="IPR018422">
    <property type="entry name" value="Cation/H_exchanger_CPA1"/>
</dbReference>
<dbReference type="Gene3D" id="6.10.140.1330">
    <property type="match status" value="1"/>
</dbReference>
<evidence type="ECO:0000256" key="4">
    <source>
        <dbReference type="ARBA" id="ARBA00022692"/>
    </source>
</evidence>
<sequence length="541" mass="59821">MGISLAAEIAKYGVLSTSDHTSVASICLFATLLCACIVIGHLLEENRWVNESITALLIGLLTGFIILLTTQWKSSHILVFSEDLFFIYLLPPIIFNAGFQVKKKQFFRNFMTIMLFGAVGTLISFSIISLGAITLLGKINIGLTDIGDYLALGAIFSATDSVCTLQVLNQDETPLLYSLVFGEGVVNDATSVVLFNAIQHFDLVNIDFTIILHFAANFLYLFFTSTVLGVGTGLLSAFVIKNLYFGRHSTDREVSLMMLMAYLSYLLAELFYLSGILTVFFCGIVMSHYTWHNVTESSRITTKHTFAALSFIAEIFIFLYVGMDALDIEKWRFIRDSPGKSVAISSIILGTVMVGRAAFVFPLSFLSNLSKKYDHEKISFNQQITIWWAGLMRGAVSMALAYNQFTTSGHTDIHENAVMITSTITVVLFSTVVFGLLTKPLISYLVPPQQGLKHMSSLCSDSVSPKSFLAALLGNNGHEGEETHGVPQPTSLRMLVTSPTRTVHYYWRKFDDAIMRPMFGGRGFVPFVPGSPTEEPSVHPF</sequence>
<comment type="catalytic activity">
    <reaction evidence="12">
        <text>K(+)(in) + H(+)(out) = K(+)(out) + H(+)(in)</text>
        <dbReference type="Rhea" id="RHEA:29467"/>
        <dbReference type="ChEBI" id="CHEBI:15378"/>
        <dbReference type="ChEBI" id="CHEBI:29103"/>
    </reaction>
</comment>
<feature type="transmembrane region" description="Helical" evidence="14">
    <location>
        <begin position="23"/>
        <end position="43"/>
    </location>
</feature>